<keyword evidence="1" id="KW-0472">Membrane</keyword>
<gene>
    <name evidence="2" type="ORF">H671_1g2580</name>
</gene>
<keyword evidence="1" id="KW-1133">Transmembrane helix</keyword>
<evidence type="ECO:0000313" key="3">
    <source>
        <dbReference type="Proteomes" id="UP000030759"/>
    </source>
</evidence>
<dbReference type="Proteomes" id="UP000030759">
    <property type="component" value="Unassembled WGS sequence"/>
</dbReference>
<evidence type="ECO:0000256" key="1">
    <source>
        <dbReference type="SAM" id="Phobius"/>
    </source>
</evidence>
<accession>A0A061IPY5</accession>
<sequence>MSGPGNDGNEGWGEGATVLTGCRDEGEGAIDEPGGHELRPGSCRIRTSPLGWIADGQVDRDQIQAQDLPVWPQVEVSSQTCLEEKIAMATAIGFAIMGFIGFFVKLIHIPINNIIVISLRGYEERSSQNQEKQHSICKSIKHQKKEELLLNRRGSKS</sequence>
<keyword evidence="1" id="KW-0812">Transmembrane</keyword>
<name>A0A061IPY5_CRIGR</name>
<protein>
    <submittedName>
        <fullName evidence="2">Protein transport protein Sec61 subunit gamma-like protein</fullName>
    </submittedName>
</protein>
<dbReference type="EMBL" id="KE665093">
    <property type="protein sequence ID" value="ERE89100.1"/>
    <property type="molecule type" value="Genomic_DNA"/>
</dbReference>
<organism evidence="2 3">
    <name type="scientific">Cricetulus griseus</name>
    <name type="common">Chinese hamster</name>
    <name type="synonym">Cricetulus barabensis griseus</name>
    <dbReference type="NCBI Taxonomy" id="10029"/>
    <lineage>
        <taxon>Eukaryota</taxon>
        <taxon>Metazoa</taxon>
        <taxon>Chordata</taxon>
        <taxon>Craniata</taxon>
        <taxon>Vertebrata</taxon>
        <taxon>Euteleostomi</taxon>
        <taxon>Mammalia</taxon>
        <taxon>Eutheria</taxon>
        <taxon>Euarchontoglires</taxon>
        <taxon>Glires</taxon>
        <taxon>Rodentia</taxon>
        <taxon>Myomorpha</taxon>
        <taxon>Muroidea</taxon>
        <taxon>Cricetidae</taxon>
        <taxon>Cricetinae</taxon>
        <taxon>Cricetulus</taxon>
    </lineage>
</organism>
<dbReference type="InterPro" id="IPR023391">
    <property type="entry name" value="Prot_translocase_SecE_dom_sf"/>
</dbReference>
<dbReference type="Gene3D" id="1.20.5.820">
    <property type="entry name" value="Preprotein translocase SecE subunit"/>
    <property type="match status" value="1"/>
</dbReference>
<proteinExistence type="predicted"/>
<reference evidence="3" key="1">
    <citation type="journal article" date="2013" name="Nat. Biotechnol.">
        <title>Chinese hamster genome sequenced from sorted chromosomes.</title>
        <authorList>
            <person name="Brinkrolf K."/>
            <person name="Rupp O."/>
            <person name="Laux H."/>
            <person name="Kollin F."/>
            <person name="Ernst W."/>
            <person name="Linke B."/>
            <person name="Kofler R."/>
            <person name="Romand S."/>
            <person name="Hesse F."/>
            <person name="Budach W.E."/>
            <person name="Galosy S."/>
            <person name="Muller D."/>
            <person name="Noll T."/>
            <person name="Wienberg J."/>
            <person name="Jostock T."/>
            <person name="Leonard M."/>
            <person name="Grillari J."/>
            <person name="Tauch A."/>
            <person name="Goesmann A."/>
            <person name="Helk B."/>
            <person name="Mott J.E."/>
            <person name="Puhler A."/>
            <person name="Borth N."/>
        </authorList>
    </citation>
    <scope>NUCLEOTIDE SEQUENCE [LARGE SCALE GENOMIC DNA]</scope>
    <source>
        <strain evidence="3">17A/GY</strain>
    </source>
</reference>
<evidence type="ECO:0000313" key="2">
    <source>
        <dbReference type="EMBL" id="ERE89100.1"/>
    </source>
</evidence>
<dbReference type="PANTHER" id="PTHR12309">
    <property type="entry name" value="SEC61 GAMMA SUBUNIT"/>
    <property type="match status" value="1"/>
</dbReference>
<dbReference type="AlphaFoldDB" id="A0A061IPY5"/>
<feature type="transmembrane region" description="Helical" evidence="1">
    <location>
        <begin position="86"/>
        <end position="104"/>
    </location>
</feature>